<name>A0A0C2FP80_9BILA</name>
<dbReference type="OrthoDB" id="66881at2759"/>
<evidence type="ECO:0000313" key="6">
    <source>
        <dbReference type="Proteomes" id="UP000054047"/>
    </source>
</evidence>
<dbReference type="InterPro" id="IPR036188">
    <property type="entry name" value="FAD/NAD-bd_sf"/>
</dbReference>
<dbReference type="EC" id="1.-.-.-" evidence="4"/>
<dbReference type="AlphaFoldDB" id="A0A0C2FP80"/>
<sequence>MYAEHFDLMKHIQFNVVVKYITEEDNGFRVELENGALEHFEKVMLCTGHHAEPLHPQLRGLSFGWFSFFIDK</sequence>
<proteinExistence type="inferred from homology"/>
<protein>
    <recommendedName>
        <fullName evidence="4">Flavin-containing monooxygenase</fullName>
        <ecNumber evidence="4">1.-.-.-</ecNumber>
    </recommendedName>
</protein>
<evidence type="ECO:0000256" key="2">
    <source>
        <dbReference type="ARBA" id="ARBA00022827"/>
    </source>
</evidence>
<comment type="similarity">
    <text evidence="4">Belongs to the FMO family.</text>
</comment>
<keyword evidence="3 4" id="KW-0560">Oxidoreductase</keyword>
<evidence type="ECO:0000256" key="4">
    <source>
        <dbReference type="RuleBase" id="RU361177"/>
    </source>
</evidence>
<evidence type="ECO:0000256" key="1">
    <source>
        <dbReference type="ARBA" id="ARBA00022630"/>
    </source>
</evidence>
<dbReference type="GO" id="GO:0004499">
    <property type="term" value="F:N,N-dimethylaniline monooxygenase activity"/>
    <property type="evidence" value="ECO:0007669"/>
    <property type="project" value="InterPro"/>
</dbReference>
<keyword evidence="1 4" id="KW-0285">Flavoprotein</keyword>
<dbReference type="InterPro" id="IPR020946">
    <property type="entry name" value="Flavin_mOase-like"/>
</dbReference>
<keyword evidence="4" id="KW-0503">Monooxygenase</keyword>
<dbReference type="GO" id="GO:0050661">
    <property type="term" value="F:NADP binding"/>
    <property type="evidence" value="ECO:0007669"/>
    <property type="project" value="InterPro"/>
</dbReference>
<comment type="cofactor">
    <cofactor evidence="4">
        <name>FAD</name>
        <dbReference type="ChEBI" id="CHEBI:57692"/>
    </cofactor>
</comment>
<accession>A0A0C2FP80</accession>
<dbReference type="SUPFAM" id="SSF51905">
    <property type="entry name" value="FAD/NAD(P)-binding domain"/>
    <property type="match status" value="1"/>
</dbReference>
<keyword evidence="2 4" id="KW-0274">FAD</keyword>
<dbReference type="EMBL" id="KN758899">
    <property type="protein sequence ID" value="KIH48514.1"/>
    <property type="molecule type" value="Genomic_DNA"/>
</dbReference>
<dbReference type="GO" id="GO:0050660">
    <property type="term" value="F:flavin adenine dinucleotide binding"/>
    <property type="evidence" value="ECO:0007669"/>
    <property type="project" value="InterPro"/>
</dbReference>
<evidence type="ECO:0000313" key="5">
    <source>
        <dbReference type="EMBL" id="KIH48514.1"/>
    </source>
</evidence>
<keyword evidence="6" id="KW-1185">Reference proteome</keyword>
<gene>
    <name evidence="5" type="ORF">ANCDUO_21415</name>
</gene>
<dbReference type="Pfam" id="PF00743">
    <property type="entry name" value="FMO-like"/>
    <property type="match status" value="1"/>
</dbReference>
<evidence type="ECO:0000256" key="3">
    <source>
        <dbReference type="ARBA" id="ARBA00023002"/>
    </source>
</evidence>
<dbReference type="Proteomes" id="UP000054047">
    <property type="component" value="Unassembled WGS sequence"/>
</dbReference>
<organism evidence="5 6">
    <name type="scientific">Ancylostoma duodenale</name>
    <dbReference type="NCBI Taxonomy" id="51022"/>
    <lineage>
        <taxon>Eukaryota</taxon>
        <taxon>Metazoa</taxon>
        <taxon>Ecdysozoa</taxon>
        <taxon>Nematoda</taxon>
        <taxon>Chromadorea</taxon>
        <taxon>Rhabditida</taxon>
        <taxon>Rhabditina</taxon>
        <taxon>Rhabditomorpha</taxon>
        <taxon>Strongyloidea</taxon>
        <taxon>Ancylostomatidae</taxon>
        <taxon>Ancylostomatinae</taxon>
        <taxon>Ancylostoma</taxon>
    </lineage>
</organism>
<dbReference type="Gene3D" id="3.50.50.60">
    <property type="entry name" value="FAD/NAD(P)-binding domain"/>
    <property type="match status" value="1"/>
</dbReference>
<reference evidence="5 6" key="1">
    <citation type="submission" date="2013-12" db="EMBL/GenBank/DDBJ databases">
        <title>Draft genome of the parsitic nematode Ancylostoma duodenale.</title>
        <authorList>
            <person name="Mitreva M."/>
        </authorList>
    </citation>
    <scope>NUCLEOTIDE SEQUENCE [LARGE SCALE GENOMIC DNA]</scope>
    <source>
        <strain evidence="5 6">Zhejiang</strain>
    </source>
</reference>